<dbReference type="InterPro" id="IPR042100">
    <property type="entry name" value="Bug_dom1"/>
</dbReference>
<dbReference type="CDD" id="cd13578">
    <property type="entry name" value="PBP2_Bug27"/>
    <property type="match status" value="1"/>
</dbReference>
<sequence length="323" mass="33626">MYRSIQKAALGLALACSAAAALAAGYPERPVRTIVPYAPGGASDVVARVVTKDMEKSFGQPFVVDNRPGGGAIIGTGTVANAAPDGYTIGAMDSAFVINPALVPDRIPYDTQKDFAPVILLAKMPIILAVNPSVKANSLKELIALAKSKPGGLNYGSAGNGSPLHLAGEQFKYAAGIDVVHVPYKGGAPSIAALVAGETQMAMTVLSTCQSYVKSGRLKALAVTGSTRLPEMPDVPTFAELGYPSVDSFVSFGIVAPKGTPDNVVATLNDGFNRQLKDAQVQKQLNELGFQPIGGTAASYKEFVSAEIAKWIKFTKLANIKVD</sequence>
<dbReference type="PIRSF" id="PIRSF017082">
    <property type="entry name" value="YflP"/>
    <property type="match status" value="1"/>
</dbReference>
<feature type="signal peptide" evidence="2">
    <location>
        <begin position="1"/>
        <end position="23"/>
    </location>
</feature>
<comment type="similarity">
    <text evidence="1">Belongs to the UPF0065 (bug) family.</text>
</comment>
<proteinExistence type="inferred from homology"/>
<reference evidence="4" key="1">
    <citation type="journal article" date="2019" name="Int. J. Syst. Evol. Microbiol.">
        <title>The Global Catalogue of Microorganisms (GCM) 10K type strain sequencing project: providing services to taxonomists for standard genome sequencing and annotation.</title>
        <authorList>
            <consortium name="The Broad Institute Genomics Platform"/>
            <consortium name="The Broad Institute Genome Sequencing Center for Infectious Disease"/>
            <person name="Wu L."/>
            <person name="Ma J."/>
        </authorList>
    </citation>
    <scope>NUCLEOTIDE SEQUENCE [LARGE SCALE GENOMIC DNA]</scope>
    <source>
        <strain evidence="4">JCM 17666</strain>
    </source>
</reference>
<evidence type="ECO:0000313" key="3">
    <source>
        <dbReference type="EMBL" id="GAA4326074.1"/>
    </source>
</evidence>
<dbReference type="PANTHER" id="PTHR42928:SF5">
    <property type="entry name" value="BLR1237 PROTEIN"/>
    <property type="match status" value="1"/>
</dbReference>
<organism evidence="3 4">
    <name type="scientific">Pigmentiphaga soli</name>
    <dbReference type="NCBI Taxonomy" id="1007095"/>
    <lineage>
        <taxon>Bacteria</taxon>
        <taxon>Pseudomonadati</taxon>
        <taxon>Pseudomonadota</taxon>
        <taxon>Betaproteobacteria</taxon>
        <taxon>Burkholderiales</taxon>
        <taxon>Alcaligenaceae</taxon>
        <taxon>Pigmentiphaga</taxon>
    </lineage>
</organism>
<name>A0ABP8GKI1_9BURK</name>
<keyword evidence="4" id="KW-1185">Reference proteome</keyword>
<dbReference type="Pfam" id="PF03401">
    <property type="entry name" value="TctC"/>
    <property type="match status" value="1"/>
</dbReference>
<accession>A0ABP8GKI1</accession>
<dbReference type="Gene3D" id="3.40.190.150">
    <property type="entry name" value="Bordetella uptake gene, domain 1"/>
    <property type="match status" value="1"/>
</dbReference>
<protein>
    <submittedName>
        <fullName evidence="3">Tripartite tricarboxylate transporter substrate binding protein</fullName>
    </submittedName>
</protein>
<feature type="chain" id="PRO_5047048570" evidence="2">
    <location>
        <begin position="24"/>
        <end position="323"/>
    </location>
</feature>
<dbReference type="Gene3D" id="3.40.190.10">
    <property type="entry name" value="Periplasmic binding protein-like II"/>
    <property type="match status" value="1"/>
</dbReference>
<evidence type="ECO:0000256" key="1">
    <source>
        <dbReference type="ARBA" id="ARBA00006987"/>
    </source>
</evidence>
<dbReference type="RefSeq" id="WP_345246774.1">
    <property type="nucleotide sequence ID" value="NZ_BAABFO010000003.1"/>
</dbReference>
<evidence type="ECO:0000256" key="2">
    <source>
        <dbReference type="SAM" id="SignalP"/>
    </source>
</evidence>
<dbReference type="EMBL" id="BAABFO010000003">
    <property type="protein sequence ID" value="GAA4326074.1"/>
    <property type="molecule type" value="Genomic_DNA"/>
</dbReference>
<dbReference type="PANTHER" id="PTHR42928">
    <property type="entry name" value="TRICARBOXYLATE-BINDING PROTEIN"/>
    <property type="match status" value="1"/>
</dbReference>
<dbReference type="InterPro" id="IPR005064">
    <property type="entry name" value="BUG"/>
</dbReference>
<dbReference type="SUPFAM" id="SSF53850">
    <property type="entry name" value="Periplasmic binding protein-like II"/>
    <property type="match status" value="1"/>
</dbReference>
<keyword evidence="2" id="KW-0732">Signal</keyword>
<comment type="caution">
    <text evidence="3">The sequence shown here is derived from an EMBL/GenBank/DDBJ whole genome shotgun (WGS) entry which is preliminary data.</text>
</comment>
<gene>
    <name evidence="3" type="ORF">GCM10023144_09070</name>
</gene>
<evidence type="ECO:0000313" key="4">
    <source>
        <dbReference type="Proteomes" id="UP001501671"/>
    </source>
</evidence>
<dbReference type="Proteomes" id="UP001501671">
    <property type="component" value="Unassembled WGS sequence"/>
</dbReference>